<proteinExistence type="predicted"/>
<evidence type="ECO:0000313" key="3">
    <source>
        <dbReference type="EMBL" id="SDJ06220.1"/>
    </source>
</evidence>
<feature type="coiled-coil region" evidence="1">
    <location>
        <begin position="421"/>
        <end position="448"/>
    </location>
</feature>
<organism evidence="3 4">
    <name type="scientific">Paenibacillus typhae</name>
    <dbReference type="NCBI Taxonomy" id="1174501"/>
    <lineage>
        <taxon>Bacteria</taxon>
        <taxon>Bacillati</taxon>
        <taxon>Bacillota</taxon>
        <taxon>Bacilli</taxon>
        <taxon>Bacillales</taxon>
        <taxon>Paenibacillaceae</taxon>
        <taxon>Paenibacillus</taxon>
    </lineage>
</organism>
<dbReference type="OrthoDB" id="9795565at2"/>
<feature type="coiled-coil region" evidence="1">
    <location>
        <begin position="276"/>
        <end position="303"/>
    </location>
</feature>
<evidence type="ECO:0000259" key="2">
    <source>
        <dbReference type="Pfam" id="PF13166"/>
    </source>
</evidence>
<sequence length="741" mass="86318">MIREIAVKNVATYSSEGVLYSDLKKINYFYGSNGSGKTTLSNVLKQIELYADSRISWVSQPLKTVVYNQKFVEENFHQDSDIKGIFTLGRESTEIKKTIRDKKDLVDKVVEEIRRLSSNLEVKQKESKQNEDEFTDDCWKLKRKYDDIFSVAFSGLRNNRINFMKRCKQAPTGGLICALADLQARVQKLFNGSNEKLPFLEKIKIEHLSAVCNHRIFQTPIIGKQEVDIAVLISKLAISDWVKQGHTHVSEAEGVCPFCQQQLPEGFTEKLNDYFNEHYEKEMIELQDQVEQYKRYYHYLENQVQELLLTDKKNTYLNLDLISQQYELILSKNAHNLDLFQQKQTHPSHPIELLTIAAFVDVINEEIVRANEQIQQHNTFIENRVDEGNKLITQIWDFIWSENQQNHEKYVRIDYRTGRAIDNLSVTLAQKKNERVALESEIHRLEAQITSVIPSVNEMNRLLRAYHFTNFKFAHTQSQGNYRLIRSNGEDVNQTLSEGEKTFVTFLYFMHLLNGSNNSDLITENKVVVIDDPISSLDSNVLFIVSNLISKLIEDVRNEESNIIQLFLLTHNVYFHKEITFSKKRPKNGARMADETFWIIRKWNDVTESTPYNSNPIKSSYELMWQELKSANHSSSITVQNLIRRIIENYFKIYGNYSDQDIIDKFEEDEKVICKSLISWANDGSHFAGDDLYIEHPMDTVSKYLRVFEKIFVVTHHHAHYKMMMGIEESLGSALEQTQVS</sequence>
<dbReference type="SUPFAM" id="SSF52540">
    <property type="entry name" value="P-loop containing nucleoside triphosphate hydrolases"/>
    <property type="match status" value="1"/>
</dbReference>
<keyword evidence="4" id="KW-1185">Reference proteome</keyword>
<dbReference type="AlphaFoldDB" id="A0A1G8QQ33"/>
<reference evidence="4" key="1">
    <citation type="submission" date="2016-10" db="EMBL/GenBank/DDBJ databases">
        <authorList>
            <person name="Varghese N."/>
            <person name="Submissions S."/>
        </authorList>
    </citation>
    <scope>NUCLEOTIDE SEQUENCE [LARGE SCALE GENOMIC DNA]</scope>
    <source>
        <strain evidence="4">CGMCC 1.11012</strain>
    </source>
</reference>
<protein>
    <submittedName>
        <fullName evidence="3">Wobble nucleotide-excising tRNase</fullName>
    </submittedName>
</protein>
<evidence type="ECO:0000256" key="1">
    <source>
        <dbReference type="SAM" id="Coils"/>
    </source>
</evidence>
<dbReference type="Proteomes" id="UP000199050">
    <property type="component" value="Unassembled WGS sequence"/>
</dbReference>
<dbReference type="InterPro" id="IPR027417">
    <property type="entry name" value="P-loop_NTPase"/>
</dbReference>
<gene>
    <name evidence="3" type="ORF">SAMN05216192_11179</name>
</gene>
<dbReference type="EMBL" id="FNDX01000011">
    <property type="protein sequence ID" value="SDJ06220.1"/>
    <property type="molecule type" value="Genomic_DNA"/>
</dbReference>
<name>A0A1G8QQ33_9BACL</name>
<keyword evidence="1" id="KW-0175">Coiled coil</keyword>
<accession>A0A1G8QQ33</accession>
<dbReference type="InterPro" id="IPR026866">
    <property type="entry name" value="CR006_AAA"/>
</dbReference>
<dbReference type="Pfam" id="PF13166">
    <property type="entry name" value="AAA_13"/>
    <property type="match status" value="1"/>
</dbReference>
<dbReference type="RefSeq" id="WP_090714455.1">
    <property type="nucleotide sequence ID" value="NZ_CBCSKY010000009.1"/>
</dbReference>
<feature type="domain" description="Protein CR006 P-loop" evidence="2">
    <location>
        <begin position="9"/>
        <end position="712"/>
    </location>
</feature>
<feature type="coiled-coil region" evidence="1">
    <location>
        <begin position="99"/>
        <end position="133"/>
    </location>
</feature>
<evidence type="ECO:0000313" key="4">
    <source>
        <dbReference type="Proteomes" id="UP000199050"/>
    </source>
</evidence>
<dbReference type="Gene3D" id="3.40.50.300">
    <property type="entry name" value="P-loop containing nucleotide triphosphate hydrolases"/>
    <property type="match status" value="2"/>
</dbReference>